<dbReference type="GO" id="GO:0003924">
    <property type="term" value="F:GTPase activity"/>
    <property type="evidence" value="ECO:0007669"/>
    <property type="project" value="TreeGrafter"/>
</dbReference>
<evidence type="ECO:0000313" key="7">
    <source>
        <dbReference type="EMBL" id="KXS21608.1"/>
    </source>
</evidence>
<dbReference type="GO" id="GO:0006606">
    <property type="term" value="P:protein import into nucleus"/>
    <property type="evidence" value="ECO:0007669"/>
    <property type="project" value="EnsemblFungi"/>
</dbReference>
<keyword evidence="8" id="KW-1185">Reference proteome</keyword>
<dbReference type="GO" id="GO:0005525">
    <property type="term" value="F:GTP binding"/>
    <property type="evidence" value="ECO:0007669"/>
    <property type="project" value="UniProtKB-KW"/>
</dbReference>
<name>A0A139AXZ1_GONPJ</name>
<reference evidence="7 8" key="1">
    <citation type="journal article" date="2015" name="Genome Biol. Evol.">
        <title>Phylogenomic analyses indicate that early fungi evolved digesting cell walls of algal ancestors of land plants.</title>
        <authorList>
            <person name="Chang Y."/>
            <person name="Wang S."/>
            <person name="Sekimoto S."/>
            <person name="Aerts A.L."/>
            <person name="Choi C."/>
            <person name="Clum A."/>
            <person name="LaButti K.M."/>
            <person name="Lindquist E.A."/>
            <person name="Yee Ngan C."/>
            <person name="Ohm R.A."/>
            <person name="Salamov A.A."/>
            <person name="Grigoriev I.V."/>
            <person name="Spatafora J.W."/>
            <person name="Berbee M.L."/>
        </authorList>
    </citation>
    <scope>NUCLEOTIDE SEQUENCE [LARGE SCALE GENOMIC DNA]</scope>
    <source>
        <strain evidence="7 8">JEL478</strain>
    </source>
</reference>
<accession>A0A139AXZ1</accession>
<dbReference type="CDD" id="cd17872">
    <property type="entry name" value="GPN3"/>
    <property type="match status" value="1"/>
</dbReference>
<dbReference type="Gene3D" id="3.40.50.300">
    <property type="entry name" value="P-loop containing nucleotide triphosphate hydrolases"/>
    <property type="match status" value="1"/>
</dbReference>
<proteinExistence type="inferred from homology"/>
<sequence length="272" mass="30863">MGKHAVMVMGPAGSGKSTCCRTLMTHCEATGRSVHLVNLDPAAENFEYQPSIDIRELVPLDDVMDELGYGPNGGLVYCMEYLIDNIEWLDEELQSYDDDYLILDCPGQIELYTHIPVMKRLVSHMQRLNYSICGVYIIDSQFIEDTAKFFAGVLSATSAMVQLEVPHINVMSKMDLLGERAESAEMERYLEPDPGLLLEDANVTMRPRFYRLNEALVKLIEEFNMVQFVPLNIEHEDSVAYLLAQIDNAMQYGEDLEPKEPKDELTGNYDDE</sequence>
<evidence type="ECO:0000256" key="2">
    <source>
        <dbReference type="ARBA" id="ARBA00014587"/>
    </source>
</evidence>
<dbReference type="OMA" id="LYTHMTV"/>
<dbReference type="EMBL" id="KQ965732">
    <property type="protein sequence ID" value="KXS21608.1"/>
    <property type="molecule type" value="Genomic_DNA"/>
</dbReference>
<gene>
    <name evidence="7" type="ORF">M427DRAFT_51031</name>
</gene>
<protein>
    <recommendedName>
        <fullName evidence="2 6">GPN-loop GTPase 3</fullName>
    </recommendedName>
</protein>
<keyword evidence="5 6" id="KW-0342">GTP-binding</keyword>
<dbReference type="GO" id="GO:0007064">
    <property type="term" value="P:mitotic sister chromatid cohesion"/>
    <property type="evidence" value="ECO:0007669"/>
    <property type="project" value="EnsemblFungi"/>
</dbReference>
<evidence type="ECO:0000313" key="8">
    <source>
        <dbReference type="Proteomes" id="UP000070544"/>
    </source>
</evidence>
<dbReference type="Proteomes" id="UP000070544">
    <property type="component" value="Unassembled WGS sequence"/>
</dbReference>
<evidence type="ECO:0000256" key="4">
    <source>
        <dbReference type="ARBA" id="ARBA00022801"/>
    </source>
</evidence>
<dbReference type="InterPro" id="IPR030228">
    <property type="entry name" value="Gpn3"/>
</dbReference>
<evidence type="ECO:0000256" key="1">
    <source>
        <dbReference type="ARBA" id="ARBA00005290"/>
    </source>
</evidence>
<keyword evidence="4 6" id="KW-0378">Hydrolase</keyword>
<dbReference type="SUPFAM" id="SSF52540">
    <property type="entry name" value="P-loop containing nucleoside triphosphate hydrolases"/>
    <property type="match status" value="1"/>
</dbReference>
<keyword evidence="3 6" id="KW-0547">Nucleotide-binding</keyword>
<dbReference type="PANTHER" id="PTHR21231:SF7">
    <property type="entry name" value="GPN-LOOP GTPASE 3"/>
    <property type="match status" value="1"/>
</dbReference>
<dbReference type="FunFam" id="3.40.50.300:FF:000552">
    <property type="entry name" value="GPN-loop GTPase 3"/>
    <property type="match status" value="1"/>
</dbReference>
<dbReference type="InterPro" id="IPR004130">
    <property type="entry name" value="Gpn"/>
</dbReference>
<dbReference type="OrthoDB" id="5839at2759"/>
<evidence type="ECO:0000256" key="6">
    <source>
        <dbReference type="RuleBase" id="RU365059"/>
    </source>
</evidence>
<comment type="function">
    <text evidence="6">Small GTPase required for proper nuclear import of RNA polymerase II and III (RNAPII and RNAPIII). May act at an RNAP assembly step prior to nuclear import.</text>
</comment>
<evidence type="ECO:0000256" key="3">
    <source>
        <dbReference type="ARBA" id="ARBA00022741"/>
    </source>
</evidence>
<dbReference type="Pfam" id="PF03029">
    <property type="entry name" value="ATP_bind_1"/>
    <property type="match status" value="1"/>
</dbReference>
<dbReference type="AlphaFoldDB" id="A0A139AXZ1"/>
<evidence type="ECO:0000256" key="5">
    <source>
        <dbReference type="ARBA" id="ARBA00023134"/>
    </source>
</evidence>
<dbReference type="PANTHER" id="PTHR21231">
    <property type="entry name" value="XPA-BINDING PROTEIN 1-RELATED"/>
    <property type="match status" value="1"/>
</dbReference>
<comment type="subunit">
    <text evidence="6">Binds to RNA polymerase II (RNAPII).</text>
</comment>
<dbReference type="STRING" id="1344416.A0A139AXZ1"/>
<comment type="similarity">
    <text evidence="1 6">Belongs to the GPN-loop GTPase family.</text>
</comment>
<dbReference type="InterPro" id="IPR027417">
    <property type="entry name" value="P-loop_NTPase"/>
</dbReference>
<organism evidence="7 8">
    <name type="scientific">Gonapodya prolifera (strain JEL478)</name>
    <name type="common">Monoblepharis prolifera</name>
    <dbReference type="NCBI Taxonomy" id="1344416"/>
    <lineage>
        <taxon>Eukaryota</taxon>
        <taxon>Fungi</taxon>
        <taxon>Fungi incertae sedis</taxon>
        <taxon>Chytridiomycota</taxon>
        <taxon>Chytridiomycota incertae sedis</taxon>
        <taxon>Monoblepharidomycetes</taxon>
        <taxon>Monoblepharidales</taxon>
        <taxon>Gonapodyaceae</taxon>
        <taxon>Gonapodya</taxon>
    </lineage>
</organism>